<accession>A0A1W1VLS5</accession>
<protein>
    <submittedName>
        <fullName evidence="1">Uncharacterized protein</fullName>
    </submittedName>
</protein>
<sequence length="29" mass="3144">MPPFLCSGLDLLSILRKIDAQLSSVPLES</sequence>
<dbReference type="Proteomes" id="UP000192582">
    <property type="component" value="Unassembled WGS sequence"/>
</dbReference>
<dbReference type="EMBL" id="FWWU01000009">
    <property type="protein sequence ID" value="SMB94170.1"/>
    <property type="molecule type" value="Genomic_DNA"/>
</dbReference>
<evidence type="ECO:0000313" key="2">
    <source>
        <dbReference type="Proteomes" id="UP000192582"/>
    </source>
</evidence>
<gene>
    <name evidence="1" type="ORF">SAMN00790413_02275</name>
</gene>
<keyword evidence="2" id="KW-1185">Reference proteome</keyword>
<evidence type="ECO:0000313" key="1">
    <source>
        <dbReference type="EMBL" id="SMB94170.1"/>
    </source>
</evidence>
<dbReference type="STRING" id="695939.SAMN00790413_02275"/>
<organism evidence="1 2">
    <name type="scientific">Deinococcus hopiensis KR-140</name>
    <dbReference type="NCBI Taxonomy" id="695939"/>
    <lineage>
        <taxon>Bacteria</taxon>
        <taxon>Thermotogati</taxon>
        <taxon>Deinococcota</taxon>
        <taxon>Deinococci</taxon>
        <taxon>Deinococcales</taxon>
        <taxon>Deinococcaceae</taxon>
        <taxon>Deinococcus</taxon>
    </lineage>
</organism>
<reference evidence="1 2" key="1">
    <citation type="submission" date="2017-04" db="EMBL/GenBank/DDBJ databases">
        <authorList>
            <person name="Afonso C.L."/>
            <person name="Miller P.J."/>
            <person name="Scott M.A."/>
            <person name="Spackman E."/>
            <person name="Goraichik I."/>
            <person name="Dimitrov K.M."/>
            <person name="Suarez D.L."/>
            <person name="Swayne D.E."/>
        </authorList>
    </citation>
    <scope>NUCLEOTIDE SEQUENCE [LARGE SCALE GENOMIC DNA]</scope>
    <source>
        <strain evidence="1 2">KR-140</strain>
    </source>
</reference>
<name>A0A1W1VLS5_9DEIO</name>
<dbReference type="AlphaFoldDB" id="A0A1W1VLS5"/>
<proteinExistence type="predicted"/>